<organism evidence="10 12">
    <name type="scientific">Verticillium longisporum</name>
    <name type="common">Verticillium dahliae var. longisporum</name>
    <dbReference type="NCBI Taxonomy" id="100787"/>
    <lineage>
        <taxon>Eukaryota</taxon>
        <taxon>Fungi</taxon>
        <taxon>Dikarya</taxon>
        <taxon>Ascomycota</taxon>
        <taxon>Pezizomycotina</taxon>
        <taxon>Sordariomycetes</taxon>
        <taxon>Hypocreomycetidae</taxon>
        <taxon>Glomerellales</taxon>
        <taxon>Plectosphaerellaceae</taxon>
        <taxon>Verticillium</taxon>
    </lineage>
</organism>
<dbReference type="Proteomes" id="UP000044602">
    <property type="component" value="Unassembled WGS sequence"/>
</dbReference>
<dbReference type="GO" id="GO:0005634">
    <property type="term" value="C:nucleus"/>
    <property type="evidence" value="ECO:0007669"/>
    <property type="project" value="UniProtKB-SubCell"/>
</dbReference>
<reference evidence="12 13" key="1">
    <citation type="submission" date="2015-05" db="EMBL/GenBank/DDBJ databases">
        <authorList>
            <person name="Fogelqvist Johan"/>
        </authorList>
    </citation>
    <scope>NUCLEOTIDE SEQUENCE [LARGE SCALE GENOMIC DNA]</scope>
    <source>
        <strain evidence="10">VL1</strain>
        <strain evidence="11">VL2</strain>
    </source>
</reference>
<dbReference type="InterPro" id="IPR001138">
    <property type="entry name" value="Zn2Cys6_DnaBD"/>
</dbReference>
<evidence type="ECO:0000256" key="3">
    <source>
        <dbReference type="ARBA" id="ARBA00022833"/>
    </source>
</evidence>
<dbReference type="Pfam" id="PF04082">
    <property type="entry name" value="Fungal_trans"/>
    <property type="match status" value="1"/>
</dbReference>
<evidence type="ECO:0000256" key="5">
    <source>
        <dbReference type="ARBA" id="ARBA00023125"/>
    </source>
</evidence>
<dbReference type="PROSITE" id="PS50048">
    <property type="entry name" value="ZN2_CY6_FUNGAL_2"/>
    <property type="match status" value="1"/>
</dbReference>
<dbReference type="SMART" id="SM00066">
    <property type="entry name" value="GAL4"/>
    <property type="match status" value="1"/>
</dbReference>
<keyword evidence="6" id="KW-0804">Transcription</keyword>
<evidence type="ECO:0000256" key="1">
    <source>
        <dbReference type="ARBA" id="ARBA00004123"/>
    </source>
</evidence>
<dbReference type="SUPFAM" id="SSF57701">
    <property type="entry name" value="Zn2/Cys6 DNA-binding domain"/>
    <property type="match status" value="1"/>
</dbReference>
<dbReference type="EMBL" id="CVQI01031941">
    <property type="protein sequence ID" value="CRK40087.1"/>
    <property type="molecule type" value="Genomic_DNA"/>
</dbReference>
<keyword evidence="7" id="KW-0539">Nucleus</keyword>
<dbReference type="CDD" id="cd12148">
    <property type="entry name" value="fungal_TF_MHR"/>
    <property type="match status" value="1"/>
</dbReference>
<evidence type="ECO:0000256" key="2">
    <source>
        <dbReference type="ARBA" id="ARBA00022723"/>
    </source>
</evidence>
<protein>
    <recommendedName>
        <fullName evidence="9">Zn(2)-C6 fungal-type domain-containing protein</fullName>
    </recommendedName>
</protein>
<feature type="domain" description="Zn(2)-C6 fungal-type" evidence="9">
    <location>
        <begin position="23"/>
        <end position="53"/>
    </location>
</feature>
<keyword evidence="2" id="KW-0479">Metal-binding</keyword>
<sequence>MASTDSPRRSAKDSRRNARLRLACERCQRRKIRCDGQSPSCGSCQRACVECVMGDSTRMSDYSRAQISKLKSRINWLENIIKDRCPDVDLSQGLSLENVFDAVDGQDSTIRVEALSPTLGVIAEPATQPSNLPARGPTEQPAHSTGLLSHEIGLVSLNSSQDPRYIGPSSGHFLARLMLAPGRRGATSLNAGRLSPPRGSALPLALVESLQGPLPLPSIEQATILSNAYFDIMHPQYPIMHRPTFMADLARAYESPAVSRSSSSFQIFMVLALGATIVSQQHKVRLPSESYCLSALEHFDYLNIDNSLQGLQSLLLLLIFTLHCPNMRLNVWYLNYQCIAAVLDLGLQRNITTSSGITKLQQHLRTRMFWVVMMLDRQIATMMGRPIGLRDEACDLRLPDDVNDNLLGVPGGQGSGNMPSTTSALSFSIHLFKLTKLNSEIKYVANSVVRDAPRYAYPAVVDINEWHTNMLHQLDQWSMDTSTIDAALQDVSTGFMSKVCRSRYLNLKMVLLRPSPAIPNPSPQSLTLCHDAALESLSLYSQMYRDNQLLHSWQSFYSVVLSSITFLYCIKAESELARTWAAKPDALLIELNKGLNVLGATGEHWAGAKRCRDILEELGRGLAASLRNKEGDGRASARRTNGSLAGVFVEAPSLTAAPSLEPPNSVSDGTTSFSAMDSSVMPGYADFGSNFSELFTSEGLFGDDSFLGDSGDLDAAMRSLFDDFIPTYPTAS</sequence>
<dbReference type="CDD" id="cd00067">
    <property type="entry name" value="GAL4"/>
    <property type="match status" value="1"/>
</dbReference>
<evidence type="ECO:0000256" key="6">
    <source>
        <dbReference type="ARBA" id="ARBA00023163"/>
    </source>
</evidence>
<dbReference type="GO" id="GO:0043565">
    <property type="term" value="F:sequence-specific DNA binding"/>
    <property type="evidence" value="ECO:0007669"/>
    <property type="project" value="TreeGrafter"/>
</dbReference>
<keyword evidence="5" id="KW-0238">DNA-binding</keyword>
<dbReference type="GO" id="GO:0008270">
    <property type="term" value="F:zinc ion binding"/>
    <property type="evidence" value="ECO:0007669"/>
    <property type="project" value="InterPro"/>
</dbReference>
<evidence type="ECO:0000313" key="11">
    <source>
        <dbReference type="EMBL" id="CRK40087.1"/>
    </source>
</evidence>
<gene>
    <name evidence="10" type="ORF">BN1708_008091</name>
    <name evidence="11" type="ORF">BN1723_004708</name>
</gene>
<dbReference type="GO" id="GO:0006351">
    <property type="term" value="P:DNA-templated transcription"/>
    <property type="evidence" value="ECO:0007669"/>
    <property type="project" value="InterPro"/>
</dbReference>
<dbReference type="InterPro" id="IPR036864">
    <property type="entry name" value="Zn2-C6_fun-type_DNA-bd_sf"/>
</dbReference>
<evidence type="ECO:0000256" key="4">
    <source>
        <dbReference type="ARBA" id="ARBA00023015"/>
    </source>
</evidence>
<evidence type="ECO:0000259" key="9">
    <source>
        <dbReference type="PROSITE" id="PS50048"/>
    </source>
</evidence>
<dbReference type="PANTHER" id="PTHR47782:SF1">
    <property type="entry name" value="PYRIMIDINE PATHWAY REGULATORY PROTEIN 1"/>
    <property type="match status" value="1"/>
</dbReference>
<keyword evidence="4" id="KW-0805">Transcription regulation</keyword>
<dbReference type="EMBL" id="CVQH01026083">
    <property type="protein sequence ID" value="CRK39999.1"/>
    <property type="molecule type" value="Genomic_DNA"/>
</dbReference>
<proteinExistence type="predicted"/>
<dbReference type="Pfam" id="PF00172">
    <property type="entry name" value="Zn_clus"/>
    <property type="match status" value="1"/>
</dbReference>
<evidence type="ECO:0000313" key="12">
    <source>
        <dbReference type="Proteomes" id="UP000044602"/>
    </source>
</evidence>
<dbReference type="Gene3D" id="4.10.240.10">
    <property type="entry name" value="Zn(2)-C6 fungal-type DNA-binding domain"/>
    <property type="match status" value="1"/>
</dbReference>
<dbReference type="GO" id="GO:0000981">
    <property type="term" value="F:DNA-binding transcription factor activity, RNA polymerase II-specific"/>
    <property type="evidence" value="ECO:0007669"/>
    <property type="project" value="InterPro"/>
</dbReference>
<dbReference type="InterPro" id="IPR052202">
    <property type="entry name" value="Yeast_MetPath_Reg"/>
</dbReference>
<evidence type="ECO:0000313" key="10">
    <source>
        <dbReference type="EMBL" id="CRK39999.1"/>
    </source>
</evidence>
<keyword evidence="12" id="KW-1185">Reference proteome</keyword>
<dbReference type="SMART" id="SM00906">
    <property type="entry name" value="Fungal_trans"/>
    <property type="match status" value="1"/>
</dbReference>
<feature type="region of interest" description="Disordered" evidence="8">
    <location>
        <begin position="125"/>
        <end position="144"/>
    </location>
</feature>
<dbReference type="GO" id="GO:0045944">
    <property type="term" value="P:positive regulation of transcription by RNA polymerase II"/>
    <property type="evidence" value="ECO:0007669"/>
    <property type="project" value="TreeGrafter"/>
</dbReference>
<evidence type="ECO:0000313" key="13">
    <source>
        <dbReference type="Proteomes" id="UP000045706"/>
    </source>
</evidence>
<dbReference type="STRING" id="100787.A0A0G4N0X1"/>
<comment type="subcellular location">
    <subcellularLocation>
        <location evidence="1">Nucleus</location>
    </subcellularLocation>
</comment>
<dbReference type="PANTHER" id="PTHR47782">
    <property type="entry name" value="ZN(II)2CYS6 TRANSCRIPTION FACTOR (EUROFUNG)-RELATED"/>
    <property type="match status" value="1"/>
</dbReference>
<dbReference type="InterPro" id="IPR007219">
    <property type="entry name" value="XnlR_reg_dom"/>
</dbReference>
<dbReference type="AlphaFoldDB" id="A0A0G4N0X1"/>
<name>A0A0G4N0X1_VERLO</name>
<evidence type="ECO:0000256" key="8">
    <source>
        <dbReference type="SAM" id="MobiDB-lite"/>
    </source>
</evidence>
<dbReference type="Proteomes" id="UP000045706">
    <property type="component" value="Unassembled WGS sequence"/>
</dbReference>
<accession>A0A0G4N0X1</accession>
<evidence type="ECO:0000256" key="7">
    <source>
        <dbReference type="ARBA" id="ARBA00023242"/>
    </source>
</evidence>
<keyword evidence="3" id="KW-0862">Zinc</keyword>